<dbReference type="KEGG" id="tli:Tlie_0174"/>
<accession>G7V691</accession>
<reference evidence="1 2" key="2">
    <citation type="journal article" date="2012" name="Stand. Genomic Sci.">
        <title>Genome sequence of the moderately thermophilic, amino-acid-degrading and sulfur-reducing bacterium Thermovirga lienii type strain (Cas60314(T)).</title>
        <authorList>
            <person name="Goker M."/>
            <person name="Saunders E."/>
            <person name="Lapidus A."/>
            <person name="Nolan M."/>
            <person name="Lucas S."/>
            <person name="Hammon N."/>
            <person name="Deshpande S."/>
            <person name="Cheng J.F."/>
            <person name="Han C."/>
            <person name="Tapia R."/>
            <person name="Goodwin L.A."/>
            <person name="Pitluck S."/>
            <person name="Liolios K."/>
            <person name="Mavromatis K."/>
            <person name="Pagani I."/>
            <person name="Ivanova N."/>
            <person name="Mikhailova N."/>
            <person name="Pati A."/>
            <person name="Chen A."/>
            <person name="Palaniappan K."/>
            <person name="Land M."/>
            <person name="Chang Y.J."/>
            <person name="Jeffries C.D."/>
            <person name="Brambilla E.M."/>
            <person name="Rohde M."/>
            <person name="Spring S."/>
            <person name="Detter J.C."/>
            <person name="Woyke T."/>
            <person name="Bristow J."/>
            <person name="Eisen J.A."/>
            <person name="Markowitz V."/>
            <person name="Hugenholtz P."/>
            <person name="Kyrpides N.C."/>
            <person name="Klenk H.P."/>
        </authorList>
    </citation>
    <scope>NUCLEOTIDE SEQUENCE [LARGE SCALE GENOMIC DNA]</scope>
    <source>
        <strain evidence="2">ATCC BAA-1197 / DSM 17291 / Cas60314</strain>
    </source>
</reference>
<protein>
    <submittedName>
        <fullName evidence="1">Uncharacterized protein</fullName>
    </submittedName>
</protein>
<organism evidence="1 2">
    <name type="scientific">Thermovirga lienii (strain ATCC BAA-1197 / DSM 17291 / Cas60314)</name>
    <dbReference type="NCBI Taxonomy" id="580340"/>
    <lineage>
        <taxon>Bacteria</taxon>
        <taxon>Thermotogati</taxon>
        <taxon>Synergistota</taxon>
        <taxon>Synergistia</taxon>
        <taxon>Synergistales</taxon>
        <taxon>Thermovirgaceae</taxon>
        <taxon>Thermovirga</taxon>
    </lineage>
</organism>
<reference evidence="2" key="1">
    <citation type="submission" date="2011-10" db="EMBL/GenBank/DDBJ databases">
        <title>The complete genome of chromosome of Thermovirga lienii DSM 17291.</title>
        <authorList>
            <consortium name="US DOE Joint Genome Institute (JGI-PGF)"/>
            <person name="Lucas S."/>
            <person name="Copeland A."/>
            <person name="Lapidus A."/>
            <person name="Glavina del Rio T."/>
            <person name="Dalin E."/>
            <person name="Tice H."/>
            <person name="Bruce D."/>
            <person name="Goodwin L."/>
            <person name="Pitluck S."/>
            <person name="Peters L."/>
            <person name="Mikhailova N."/>
            <person name="Saunders E."/>
            <person name="Kyrpides N."/>
            <person name="Mavromatis K."/>
            <person name="Ivanova N."/>
            <person name="Last F.I."/>
            <person name="Brettin T."/>
            <person name="Detter J.C."/>
            <person name="Han C."/>
            <person name="Larimer F."/>
            <person name="Land M."/>
            <person name="Hauser L."/>
            <person name="Markowitz V."/>
            <person name="Cheng J.-F."/>
            <person name="Hugenholtz P."/>
            <person name="Woyke T."/>
            <person name="Wu D."/>
            <person name="Spring S."/>
            <person name="Schroeder M."/>
            <person name="Brambilla E.-M."/>
            <person name="Klenk H.-P."/>
            <person name="Eisen J.A."/>
        </authorList>
    </citation>
    <scope>NUCLEOTIDE SEQUENCE [LARGE SCALE GENOMIC DNA]</scope>
    <source>
        <strain evidence="2">ATCC BAA-1197 / DSM 17291 / Cas60314</strain>
    </source>
</reference>
<dbReference type="AlphaFoldDB" id="G7V691"/>
<dbReference type="Pfam" id="PF12917">
    <property type="entry name" value="YfbR-like"/>
    <property type="match status" value="1"/>
</dbReference>
<evidence type="ECO:0000313" key="2">
    <source>
        <dbReference type="Proteomes" id="UP000005868"/>
    </source>
</evidence>
<dbReference type="HOGENOM" id="CLU_667177_0_0_0"/>
<dbReference type="OrthoDB" id="9812744at2"/>
<proteinExistence type="predicted"/>
<sequence length="412" mass="47863">MCLKGVEGMARSLISALKRLMSMQRWNFLPRIETWTEAENAAYVAHLGYAIARQMGENDKFIDHLILRALLQSFTKFEISDIPRHTIESLENIPVKDKKRGENYYETLRNEAAHKIAPLFPRPIGNELLPYMKAKLRLDSEEPEIIERVDNLFNYCKRKAALEECITNKKVYESAYITREKEIQKSISEIPNYEEYDRIVESHKEYFLTVRNLKYLIRWNRIKRTLESSVLAHTYVVTLLAAVYSLYEEKMFAPIYELEIFKSGKFHIESVLLSLFHDILESLTGDVISPVKQKINELAAPNEEAPLWDMVEDKQRKVIKETMPLKVKEDVEAKGLLNELSMAKAFSVSSFTKQCDMLALVIECILELENNPAIPEMQTTAANYLEKLKTSEWFSLRQLAQEISMEYGEVVK</sequence>
<dbReference type="EMBL" id="CP003096">
    <property type="protein sequence ID" value="AER65920.1"/>
    <property type="molecule type" value="Genomic_DNA"/>
</dbReference>
<keyword evidence="2" id="KW-1185">Reference proteome</keyword>
<dbReference type="Proteomes" id="UP000005868">
    <property type="component" value="Chromosome"/>
</dbReference>
<name>G7V691_THELD</name>
<dbReference type="eggNOG" id="COG1896">
    <property type="taxonomic scope" value="Bacteria"/>
</dbReference>
<gene>
    <name evidence="1" type="ordered locus">Tlie_0174</name>
</gene>
<dbReference type="SUPFAM" id="SSF109604">
    <property type="entry name" value="HD-domain/PDEase-like"/>
    <property type="match status" value="2"/>
</dbReference>
<evidence type="ECO:0000313" key="1">
    <source>
        <dbReference type="EMBL" id="AER65920.1"/>
    </source>
</evidence>
<dbReference type="Gene3D" id="1.10.3210.10">
    <property type="entry name" value="Hypothetical protein af1432"/>
    <property type="match status" value="2"/>
</dbReference>
<dbReference type="STRING" id="580340.Tlie_0174"/>